<dbReference type="OrthoDB" id="2104723at2759"/>
<keyword evidence="6" id="KW-0067">ATP-binding</keyword>
<keyword evidence="5" id="KW-0418">Kinase</keyword>
<evidence type="ECO:0000313" key="9">
    <source>
        <dbReference type="Proteomes" id="UP000249363"/>
    </source>
</evidence>
<dbReference type="STRING" id="1196081.A0A364L0V7"/>
<evidence type="ECO:0000256" key="5">
    <source>
        <dbReference type="ARBA" id="ARBA00022777"/>
    </source>
</evidence>
<evidence type="ECO:0000256" key="2">
    <source>
        <dbReference type="ARBA" id="ARBA00012104"/>
    </source>
</evidence>
<dbReference type="NCBIfam" id="TIGR00687">
    <property type="entry name" value="pyridox_kin"/>
    <property type="match status" value="1"/>
</dbReference>
<dbReference type="InterPro" id="IPR029056">
    <property type="entry name" value="Ribokinase-like"/>
</dbReference>
<dbReference type="PANTHER" id="PTHR10534">
    <property type="entry name" value="PYRIDOXAL KINASE"/>
    <property type="match status" value="1"/>
</dbReference>
<feature type="domain" description="Pyridoxamine kinase/Phosphomethylpyrimidine kinase" evidence="7">
    <location>
        <begin position="121"/>
        <end position="255"/>
    </location>
</feature>
<name>A0A364L0V7_TALAM</name>
<evidence type="ECO:0000256" key="4">
    <source>
        <dbReference type="ARBA" id="ARBA00022741"/>
    </source>
</evidence>
<protein>
    <recommendedName>
        <fullName evidence="2">pyridoxal kinase</fullName>
        <ecNumber evidence="2">2.7.1.35</ecNumber>
    </recommendedName>
</protein>
<proteinExistence type="inferred from homology"/>
<dbReference type="PANTHER" id="PTHR10534:SF2">
    <property type="entry name" value="PYRIDOXAL KINASE"/>
    <property type="match status" value="1"/>
</dbReference>
<evidence type="ECO:0000256" key="1">
    <source>
        <dbReference type="ARBA" id="ARBA00008805"/>
    </source>
</evidence>
<keyword evidence="3" id="KW-0808">Transferase</keyword>
<evidence type="ECO:0000259" key="7">
    <source>
        <dbReference type="Pfam" id="PF08543"/>
    </source>
</evidence>
<gene>
    <name evidence="8" type="ORF">BHQ10_005438</name>
</gene>
<sequence length="362" mass="39359">MASAQEENPVPETKVLAVASHVSYGFVGNTMATFVMQSLGCEVAGINTVHYSNHTGYRQVKGTKTTAEEVRTLYDGLTQSYLTDFDVLLSGYAPTAAVVEAVGDIAQDLKRRAEGKPGSFFWILDPVMGDLGRLYVAEDVVPAYKKAIHHADLILPNQFETEILSGIKISNTTDLANAITSIHKTYGVPHIIVTSVQLSSLGSSTPSGLMTVIGSTVRSDGSPRLFRVDIPALECNFNGTGDMFAALTVARLREAVYATGPTLRNTKSWVSPDDVSPTELPLAKSTEKVLSSMHAILLKTMEAREVELAATANTIDPTGLTEEQFQVREHLRRTKAAEVRVIRHADYLRNPTSMFKAQAWAE</sequence>
<evidence type="ECO:0000256" key="3">
    <source>
        <dbReference type="ARBA" id="ARBA00022679"/>
    </source>
</evidence>
<comment type="caution">
    <text evidence="8">The sequence shown here is derived from an EMBL/GenBank/DDBJ whole genome shotgun (WGS) entry which is preliminary data.</text>
</comment>
<dbReference type="Pfam" id="PF08543">
    <property type="entry name" value="Phos_pyr_kin"/>
    <property type="match status" value="1"/>
</dbReference>
<keyword evidence="4" id="KW-0547">Nucleotide-binding</keyword>
<dbReference type="EC" id="2.7.1.35" evidence="2"/>
<dbReference type="GO" id="GO:0009443">
    <property type="term" value="P:pyridoxal 5'-phosphate salvage"/>
    <property type="evidence" value="ECO:0007669"/>
    <property type="project" value="InterPro"/>
</dbReference>
<dbReference type="EMBL" id="MIKG01000009">
    <property type="protein sequence ID" value="RAO69426.1"/>
    <property type="molecule type" value="Genomic_DNA"/>
</dbReference>
<dbReference type="InterPro" id="IPR004625">
    <property type="entry name" value="PyrdxlKinase"/>
</dbReference>
<dbReference type="GO" id="GO:0008478">
    <property type="term" value="F:pyridoxal kinase activity"/>
    <property type="evidence" value="ECO:0007669"/>
    <property type="project" value="UniProtKB-EC"/>
</dbReference>
<dbReference type="SUPFAM" id="SSF53613">
    <property type="entry name" value="Ribokinase-like"/>
    <property type="match status" value="1"/>
</dbReference>
<evidence type="ECO:0000313" key="8">
    <source>
        <dbReference type="EMBL" id="RAO69426.1"/>
    </source>
</evidence>
<dbReference type="GO" id="GO:0005524">
    <property type="term" value="F:ATP binding"/>
    <property type="evidence" value="ECO:0007669"/>
    <property type="project" value="UniProtKB-KW"/>
</dbReference>
<dbReference type="InterPro" id="IPR013749">
    <property type="entry name" value="PM/HMP-P_kinase-1"/>
</dbReference>
<dbReference type="CDD" id="cd01173">
    <property type="entry name" value="pyridoxal_pyridoxamine_kinase"/>
    <property type="match status" value="1"/>
</dbReference>
<comment type="similarity">
    <text evidence="1">Belongs to the pyridoxine kinase family.</text>
</comment>
<keyword evidence="9" id="KW-1185">Reference proteome</keyword>
<dbReference type="GO" id="GO:0005829">
    <property type="term" value="C:cytosol"/>
    <property type="evidence" value="ECO:0007669"/>
    <property type="project" value="TreeGrafter"/>
</dbReference>
<dbReference type="Proteomes" id="UP000249363">
    <property type="component" value="Unassembled WGS sequence"/>
</dbReference>
<dbReference type="AlphaFoldDB" id="A0A364L0V7"/>
<dbReference type="Gene3D" id="3.40.1190.20">
    <property type="match status" value="1"/>
</dbReference>
<reference evidence="8 9" key="1">
    <citation type="journal article" date="2017" name="Biotechnol. Biofuels">
        <title>Differential beta-glucosidase expression as a function of carbon source availability in Talaromyces amestolkiae: a genomic and proteomic approach.</title>
        <authorList>
            <person name="de Eugenio L.I."/>
            <person name="Mendez-Liter J.A."/>
            <person name="Nieto-Dominguez M."/>
            <person name="Alonso L."/>
            <person name="Gil-Munoz J."/>
            <person name="Barriuso J."/>
            <person name="Prieto A."/>
            <person name="Martinez M.J."/>
        </authorList>
    </citation>
    <scope>NUCLEOTIDE SEQUENCE [LARGE SCALE GENOMIC DNA]</scope>
    <source>
        <strain evidence="8 9">CIB</strain>
    </source>
</reference>
<accession>A0A364L0V7</accession>
<organism evidence="8 9">
    <name type="scientific">Talaromyces amestolkiae</name>
    <dbReference type="NCBI Taxonomy" id="1196081"/>
    <lineage>
        <taxon>Eukaryota</taxon>
        <taxon>Fungi</taxon>
        <taxon>Dikarya</taxon>
        <taxon>Ascomycota</taxon>
        <taxon>Pezizomycotina</taxon>
        <taxon>Eurotiomycetes</taxon>
        <taxon>Eurotiomycetidae</taxon>
        <taxon>Eurotiales</taxon>
        <taxon>Trichocomaceae</taxon>
        <taxon>Talaromyces</taxon>
        <taxon>Talaromyces sect. Talaromyces</taxon>
    </lineage>
</organism>
<dbReference type="GeneID" id="63794654"/>
<evidence type="ECO:0000256" key="6">
    <source>
        <dbReference type="ARBA" id="ARBA00022840"/>
    </source>
</evidence>
<dbReference type="RefSeq" id="XP_040733942.1">
    <property type="nucleotide sequence ID" value="XM_040877914.1"/>
</dbReference>